<dbReference type="EMBL" id="JAYGGQ010000001">
    <property type="protein sequence ID" value="MEA5453705.1"/>
    <property type="molecule type" value="Genomic_DNA"/>
</dbReference>
<dbReference type="PANTHER" id="PTHR10434:SF11">
    <property type="entry name" value="1-ACYL-SN-GLYCEROL-3-PHOSPHATE ACYLTRANSFERASE"/>
    <property type="match status" value="1"/>
</dbReference>
<keyword evidence="2 4" id="KW-0012">Acyltransferase</keyword>
<organism evidence="4 5">
    <name type="scientific">Sinomonas terricola</name>
    <dbReference type="NCBI Taxonomy" id="3110330"/>
    <lineage>
        <taxon>Bacteria</taxon>
        <taxon>Bacillati</taxon>
        <taxon>Actinomycetota</taxon>
        <taxon>Actinomycetes</taxon>
        <taxon>Micrococcales</taxon>
        <taxon>Micrococcaceae</taxon>
        <taxon>Sinomonas</taxon>
    </lineage>
</organism>
<reference evidence="4 5" key="1">
    <citation type="submission" date="2023-12" db="EMBL/GenBank/DDBJ databases">
        <title>Sinomonas terricola sp. nov, isolated from litchi orchard soil in Guangdong, PR China.</title>
        <authorList>
            <person name="Jiaxin W."/>
            <person name="Yang Z."/>
            <person name="Honghui Z."/>
        </authorList>
    </citation>
    <scope>NUCLEOTIDE SEQUENCE [LARGE SCALE GENOMIC DNA]</scope>
    <source>
        <strain evidence="4 5">JGH33</strain>
    </source>
</reference>
<dbReference type="Pfam" id="PF01553">
    <property type="entry name" value="Acyltransferase"/>
    <property type="match status" value="1"/>
</dbReference>
<evidence type="ECO:0000313" key="4">
    <source>
        <dbReference type="EMBL" id="MEA5453705.1"/>
    </source>
</evidence>
<dbReference type="SMART" id="SM00563">
    <property type="entry name" value="PlsC"/>
    <property type="match status" value="1"/>
</dbReference>
<dbReference type="SUPFAM" id="SSF69593">
    <property type="entry name" value="Glycerol-3-phosphate (1)-acyltransferase"/>
    <property type="match status" value="1"/>
</dbReference>
<evidence type="ECO:0000256" key="2">
    <source>
        <dbReference type="ARBA" id="ARBA00023315"/>
    </source>
</evidence>
<keyword evidence="5" id="KW-1185">Reference proteome</keyword>
<dbReference type="CDD" id="cd07989">
    <property type="entry name" value="LPLAT_AGPAT-like"/>
    <property type="match status" value="1"/>
</dbReference>
<proteinExistence type="predicted"/>
<dbReference type="InterPro" id="IPR011990">
    <property type="entry name" value="TPR-like_helical_dom_sf"/>
</dbReference>
<comment type="caution">
    <text evidence="4">The sequence shown here is derived from an EMBL/GenBank/DDBJ whole genome shotgun (WGS) entry which is preliminary data.</text>
</comment>
<keyword evidence="1" id="KW-0808">Transferase</keyword>
<dbReference type="GO" id="GO:0016746">
    <property type="term" value="F:acyltransferase activity"/>
    <property type="evidence" value="ECO:0007669"/>
    <property type="project" value="UniProtKB-KW"/>
</dbReference>
<dbReference type="RefSeq" id="WP_323277454.1">
    <property type="nucleotide sequence ID" value="NZ_JAYGGQ010000001.1"/>
</dbReference>
<dbReference type="PANTHER" id="PTHR10434">
    <property type="entry name" value="1-ACYL-SN-GLYCEROL-3-PHOSPHATE ACYLTRANSFERASE"/>
    <property type="match status" value="1"/>
</dbReference>
<protein>
    <submittedName>
        <fullName evidence="4">Lysophospholipid acyltransferase family protein</fullName>
    </submittedName>
</protein>
<gene>
    <name evidence="4" type="ORF">SPF06_03125</name>
</gene>
<evidence type="ECO:0000259" key="3">
    <source>
        <dbReference type="SMART" id="SM00563"/>
    </source>
</evidence>
<dbReference type="InterPro" id="IPR002123">
    <property type="entry name" value="Plipid/glycerol_acylTrfase"/>
</dbReference>
<evidence type="ECO:0000313" key="5">
    <source>
        <dbReference type="Proteomes" id="UP001304769"/>
    </source>
</evidence>
<dbReference type="Gene3D" id="1.25.40.10">
    <property type="entry name" value="Tetratricopeptide repeat domain"/>
    <property type="match status" value="1"/>
</dbReference>
<dbReference type="Proteomes" id="UP001304769">
    <property type="component" value="Unassembled WGS sequence"/>
</dbReference>
<evidence type="ECO:0000256" key="1">
    <source>
        <dbReference type="ARBA" id="ARBA00022679"/>
    </source>
</evidence>
<feature type="domain" description="Phospholipid/glycerol acyltransferase" evidence="3">
    <location>
        <begin position="26"/>
        <end position="142"/>
    </location>
</feature>
<name>A0ABU5T236_9MICC</name>
<accession>A0ABU5T236</accession>
<sequence>MLSIIKAWVDRRIIGVLGEEPPAPPFIVTANHTSYFDHVVLAWWLLCRGLPYPKFLSKSELFNSPLSAWFNRRGGGIPVKRGGADTDAFDAARAVLEADGVLVMYAEGTRSRDGWMRAPRRGVASLAAETRVPVVPVGLFGVNGVLPVGSRWPRRRRRIAMHVAAPVPPPESGRAAGQEFILRAFGRIAGCTGQWPAFIAPEFMPTPEAPRRPSRAAAAHILVERAFCSPGEEARRSFRRVLAITSGVRCDYARLERGRAAGQMVQYTRNPIAQIAWALRSKRLIWRSVRRLPGLSLAWHVWASLMESLPVWIGGDTEAARMGHRVAVSIEQSHRNVFHTARSFRDVGRTDEAARWLELFLRLDPTNANRMRLQQGRRLWDELRGGDTPVETEP</sequence>